<evidence type="ECO:0000256" key="1">
    <source>
        <dbReference type="ARBA" id="ARBA00001946"/>
    </source>
</evidence>
<dbReference type="GO" id="GO:0008296">
    <property type="term" value="F:3'-5'-DNA exonuclease activity"/>
    <property type="evidence" value="ECO:0007669"/>
    <property type="project" value="TreeGrafter"/>
</dbReference>
<evidence type="ECO:0000256" key="3">
    <source>
        <dbReference type="ARBA" id="ARBA00022723"/>
    </source>
</evidence>
<dbReference type="InterPro" id="IPR013520">
    <property type="entry name" value="Ribonucl_H"/>
</dbReference>
<accession>A0A1I8NTD2</accession>
<evidence type="ECO:0000256" key="6">
    <source>
        <dbReference type="ARBA" id="ARBA00022842"/>
    </source>
</evidence>
<keyword evidence="6" id="KW-0460">Magnesium</keyword>
<dbReference type="AlphaFoldDB" id="A0A1I8NTD2"/>
<proteinExistence type="inferred from homology"/>
<reference evidence="10" key="1">
    <citation type="submission" date="2020-05" db="UniProtKB">
        <authorList>
            <consortium name="EnsemblMetazoa"/>
        </authorList>
    </citation>
    <scope>IDENTIFICATION</scope>
    <source>
        <strain evidence="10">USDA</strain>
    </source>
</reference>
<feature type="region of interest" description="Disordered" evidence="8">
    <location>
        <begin position="206"/>
        <end position="232"/>
    </location>
</feature>
<evidence type="ECO:0000256" key="5">
    <source>
        <dbReference type="ARBA" id="ARBA00022839"/>
    </source>
</evidence>
<dbReference type="GO" id="GO:0005737">
    <property type="term" value="C:cytoplasm"/>
    <property type="evidence" value="ECO:0007669"/>
    <property type="project" value="TreeGrafter"/>
</dbReference>
<dbReference type="PANTHER" id="PTHR13058:SF19">
    <property type="entry name" value="LD40940P"/>
    <property type="match status" value="1"/>
</dbReference>
<dbReference type="SUPFAM" id="SSF53098">
    <property type="entry name" value="Ribonuclease H-like"/>
    <property type="match status" value="1"/>
</dbReference>
<dbReference type="Proteomes" id="UP000095300">
    <property type="component" value="Unassembled WGS sequence"/>
</dbReference>
<keyword evidence="11" id="KW-1185">Reference proteome</keyword>
<dbReference type="SMART" id="SM00479">
    <property type="entry name" value="EXOIII"/>
    <property type="match status" value="1"/>
</dbReference>
<feature type="domain" description="Exonuclease" evidence="9">
    <location>
        <begin position="16"/>
        <end position="319"/>
    </location>
</feature>
<evidence type="ECO:0000313" key="10">
    <source>
        <dbReference type="EnsemblMetazoa" id="SCAU001841-PB"/>
    </source>
</evidence>
<dbReference type="InterPro" id="IPR036397">
    <property type="entry name" value="RNaseH_sf"/>
</dbReference>
<dbReference type="PANTHER" id="PTHR13058">
    <property type="entry name" value="THREE PRIME REPAIR EXONUCLEASE 1, 2"/>
    <property type="match status" value="1"/>
</dbReference>
<dbReference type="VEuPathDB" id="VectorBase:SCAU001841"/>
<evidence type="ECO:0000256" key="7">
    <source>
        <dbReference type="ARBA" id="ARBA00025769"/>
    </source>
</evidence>
<keyword evidence="3" id="KW-0479">Metal-binding</keyword>
<dbReference type="OrthoDB" id="10250935at2759"/>
<evidence type="ECO:0000259" key="9">
    <source>
        <dbReference type="SMART" id="SM00479"/>
    </source>
</evidence>
<dbReference type="InterPro" id="IPR012337">
    <property type="entry name" value="RNaseH-like_sf"/>
</dbReference>
<sequence>MLLEMSSLLESESIKTFVILDVEVNDNHQLQFNQCSLTEICCYAIAAKYLENKIINGSEKMKTPTLPRAMHKLNLMINPLRRINANTRTGLDNYMLENEPPFNDDTADCILKFLSRLDKPICLVAHYGWGHDYRILRHVYEKLNRNFPSEIFWVDSYYALREIDKYLGKPLQPSKENIKENENKETPLTMENNNPNLSTQICDENTSPATKNCSNSDTIEETPLSRQTLNETTPKRAVNCEKISVPMPSKTNTAHTDNMLKNKSKRQLDFGHIERYSYKLGRIYEALFEDAQCGDLHQAERDVQILAQIILRYGQHFYKYANENKKTFDQIPMLGQQKTFENI</sequence>
<keyword evidence="2" id="KW-0540">Nuclease</keyword>
<organism evidence="10 11">
    <name type="scientific">Stomoxys calcitrans</name>
    <name type="common">Stable fly</name>
    <name type="synonym">Conops calcitrans</name>
    <dbReference type="NCBI Taxonomy" id="35570"/>
    <lineage>
        <taxon>Eukaryota</taxon>
        <taxon>Metazoa</taxon>
        <taxon>Ecdysozoa</taxon>
        <taxon>Arthropoda</taxon>
        <taxon>Hexapoda</taxon>
        <taxon>Insecta</taxon>
        <taxon>Pterygota</taxon>
        <taxon>Neoptera</taxon>
        <taxon>Endopterygota</taxon>
        <taxon>Diptera</taxon>
        <taxon>Brachycera</taxon>
        <taxon>Muscomorpha</taxon>
        <taxon>Muscoidea</taxon>
        <taxon>Muscidae</taxon>
        <taxon>Stomoxys</taxon>
    </lineage>
</organism>
<evidence type="ECO:0000313" key="11">
    <source>
        <dbReference type="Proteomes" id="UP000095300"/>
    </source>
</evidence>
<name>A0A1I8NTD2_STOCA</name>
<dbReference type="KEGG" id="scac:106082054"/>
<protein>
    <recommendedName>
        <fullName evidence="9">Exonuclease domain-containing protein</fullName>
    </recommendedName>
</protein>
<feature type="compositionally biased region" description="Polar residues" evidence="8">
    <location>
        <begin position="206"/>
        <end position="217"/>
    </location>
</feature>
<comment type="similarity">
    <text evidence="7">Belongs to the exonuclease superfamily. TREX family.</text>
</comment>
<dbReference type="GO" id="GO:0006308">
    <property type="term" value="P:DNA catabolic process"/>
    <property type="evidence" value="ECO:0007669"/>
    <property type="project" value="TreeGrafter"/>
</dbReference>
<evidence type="ECO:0000256" key="8">
    <source>
        <dbReference type="SAM" id="MobiDB-lite"/>
    </source>
</evidence>
<gene>
    <name evidence="10" type="primary">106082054</name>
</gene>
<dbReference type="STRING" id="35570.A0A1I8NTD2"/>
<dbReference type="InterPro" id="IPR040393">
    <property type="entry name" value="TREX1/2"/>
</dbReference>
<dbReference type="EnsemblMetazoa" id="SCAU001841-RB">
    <property type="protein sequence ID" value="SCAU001841-PB"/>
    <property type="gene ID" value="SCAU001841"/>
</dbReference>
<dbReference type="Gene3D" id="3.30.420.10">
    <property type="entry name" value="Ribonuclease H-like superfamily/Ribonuclease H"/>
    <property type="match status" value="2"/>
</dbReference>
<dbReference type="GO" id="GO:0003676">
    <property type="term" value="F:nucleic acid binding"/>
    <property type="evidence" value="ECO:0007669"/>
    <property type="project" value="InterPro"/>
</dbReference>
<comment type="cofactor">
    <cofactor evidence="1">
        <name>Mg(2+)</name>
        <dbReference type="ChEBI" id="CHEBI:18420"/>
    </cofactor>
</comment>
<evidence type="ECO:0000256" key="4">
    <source>
        <dbReference type="ARBA" id="ARBA00022801"/>
    </source>
</evidence>
<keyword evidence="5" id="KW-0269">Exonuclease</keyword>
<dbReference type="GO" id="GO:0046872">
    <property type="term" value="F:metal ion binding"/>
    <property type="evidence" value="ECO:0007669"/>
    <property type="project" value="UniProtKB-KW"/>
</dbReference>
<keyword evidence="4" id="KW-0378">Hydrolase</keyword>
<evidence type="ECO:0000256" key="2">
    <source>
        <dbReference type="ARBA" id="ARBA00022722"/>
    </source>
</evidence>